<dbReference type="PANTHER" id="PTHR12169">
    <property type="entry name" value="ATPASE N2B"/>
    <property type="match status" value="1"/>
</dbReference>
<dbReference type="InterPro" id="IPR027417">
    <property type="entry name" value="P-loop_NTPase"/>
</dbReference>
<evidence type="ECO:0000256" key="2">
    <source>
        <dbReference type="ARBA" id="ARBA00022840"/>
    </source>
</evidence>
<name>A0A9X5FBG7_9MICO</name>
<accession>A0A9X5FBG7</accession>
<dbReference type="NCBIfam" id="NF040713">
    <property type="entry name" value="ZapE"/>
    <property type="match status" value="1"/>
</dbReference>
<dbReference type="GO" id="GO:0051301">
    <property type="term" value="P:cell division"/>
    <property type="evidence" value="ECO:0007669"/>
    <property type="project" value="UniProtKB-KW"/>
</dbReference>
<organism evidence="3 4">
    <name type="scientific">Sanguibacter hominis ATCC BAA-789</name>
    <dbReference type="NCBI Taxonomy" id="1312740"/>
    <lineage>
        <taxon>Bacteria</taxon>
        <taxon>Bacillati</taxon>
        <taxon>Actinomycetota</taxon>
        <taxon>Actinomycetes</taxon>
        <taxon>Micrococcales</taxon>
        <taxon>Sanguibacteraceae</taxon>
        <taxon>Sanguibacter</taxon>
    </lineage>
</organism>
<dbReference type="GO" id="GO:0005524">
    <property type="term" value="F:ATP binding"/>
    <property type="evidence" value="ECO:0007669"/>
    <property type="project" value="UniProtKB-KW"/>
</dbReference>
<comment type="caution">
    <text evidence="3">The sequence shown here is derived from an EMBL/GenBank/DDBJ whole genome shotgun (WGS) entry which is preliminary data.</text>
</comment>
<dbReference type="GO" id="GO:0005737">
    <property type="term" value="C:cytoplasm"/>
    <property type="evidence" value="ECO:0007669"/>
    <property type="project" value="TreeGrafter"/>
</dbReference>
<dbReference type="PANTHER" id="PTHR12169:SF6">
    <property type="entry name" value="AFG1-LIKE ATPASE"/>
    <property type="match status" value="1"/>
</dbReference>
<dbReference type="EMBL" id="JAAXOW010000002">
    <property type="protein sequence ID" value="NKX93255.1"/>
    <property type="molecule type" value="Genomic_DNA"/>
</dbReference>
<keyword evidence="3" id="KW-0132">Cell division</keyword>
<keyword evidence="3" id="KW-0131">Cell cycle</keyword>
<keyword evidence="1" id="KW-0547">Nucleotide-binding</keyword>
<keyword evidence="2" id="KW-0067">ATP-binding</keyword>
<dbReference type="Proteomes" id="UP000774283">
    <property type="component" value="Unassembled WGS sequence"/>
</dbReference>
<evidence type="ECO:0000313" key="4">
    <source>
        <dbReference type="Proteomes" id="UP000774283"/>
    </source>
</evidence>
<dbReference type="Gene3D" id="3.40.50.300">
    <property type="entry name" value="P-loop containing nucleotide triphosphate hydrolases"/>
    <property type="match status" value="1"/>
</dbReference>
<dbReference type="AlphaFoldDB" id="A0A9X5FBG7"/>
<evidence type="ECO:0000256" key="1">
    <source>
        <dbReference type="ARBA" id="ARBA00022741"/>
    </source>
</evidence>
<keyword evidence="4" id="KW-1185">Reference proteome</keyword>
<dbReference type="InterPro" id="IPR005654">
    <property type="entry name" value="ATPase_AFG1-like"/>
</dbReference>
<evidence type="ECO:0000313" key="3">
    <source>
        <dbReference type="EMBL" id="NKX93255.1"/>
    </source>
</evidence>
<gene>
    <name evidence="3" type="primary">zapE</name>
    <name evidence="3" type="ORF">HF995_08205</name>
</gene>
<dbReference type="Pfam" id="PF03969">
    <property type="entry name" value="AFG1_ATPase"/>
    <property type="match status" value="2"/>
</dbReference>
<proteinExistence type="predicted"/>
<reference evidence="3 4" key="1">
    <citation type="submission" date="2020-04" db="EMBL/GenBank/DDBJ databases">
        <title>MicrobeNet Type strains.</title>
        <authorList>
            <person name="Nicholson A.C."/>
        </authorList>
    </citation>
    <scope>NUCLEOTIDE SEQUENCE [LARGE SCALE GENOMIC DNA]</scope>
    <source>
        <strain evidence="3 4">ATCC BAA-789</strain>
    </source>
</reference>
<protein>
    <submittedName>
        <fullName evidence="3">Cell division protein ZapE</fullName>
    </submittedName>
</protein>
<dbReference type="SUPFAM" id="SSF52540">
    <property type="entry name" value="P-loop containing nucleoside triphosphate hydrolases"/>
    <property type="match status" value="1"/>
</dbReference>
<sequence>MRLVYARGVTFVPPPSLCDVRPTADRTRLLRDLVPPRHFSDASFASYRPDPAHPSQQRAVERLAEVAGTLVAPARGFGALLRRRRGSAPAVYLDGGFGVGKTHLLASLAHALGPERAAFGTFVEYTNLVGALGFAPTVEALGDKDLVCIDEFELDDPGDTVLMSRLLRELADRDVAIAATSNTLPGSLGEGRFAAEDFLREIQALAARFEVLRVDGEDYRHRAVVTEAQPLPDAELVESAEHRAGATLDFFDDLLAHLAQVHPSRYGAMLDGVSLVALRGVRTIESQAEALRFVVLVDRLYDRDVPVLLGGSGETALFPPAMLAGGYRKKYLRALSRLGALAEEGRTLVSASS</sequence>
<dbReference type="GO" id="GO:0016887">
    <property type="term" value="F:ATP hydrolysis activity"/>
    <property type="evidence" value="ECO:0007669"/>
    <property type="project" value="InterPro"/>
</dbReference>